<dbReference type="SUPFAM" id="SSF53254">
    <property type="entry name" value="Phosphoglycerate mutase-like"/>
    <property type="match status" value="1"/>
</dbReference>
<keyword evidence="2" id="KW-0732">Signal</keyword>
<reference evidence="3" key="1">
    <citation type="journal article" date="2023" name="Mol. Phylogenet. Evol.">
        <title>Genome-scale phylogeny and comparative genomics of the fungal order Sordariales.</title>
        <authorList>
            <person name="Hensen N."/>
            <person name="Bonometti L."/>
            <person name="Westerberg I."/>
            <person name="Brannstrom I.O."/>
            <person name="Guillou S."/>
            <person name="Cros-Aarteil S."/>
            <person name="Calhoun S."/>
            <person name="Haridas S."/>
            <person name="Kuo A."/>
            <person name="Mondo S."/>
            <person name="Pangilinan J."/>
            <person name="Riley R."/>
            <person name="LaButti K."/>
            <person name="Andreopoulos B."/>
            <person name="Lipzen A."/>
            <person name="Chen C."/>
            <person name="Yan M."/>
            <person name="Daum C."/>
            <person name="Ng V."/>
            <person name="Clum A."/>
            <person name="Steindorff A."/>
            <person name="Ohm R.A."/>
            <person name="Martin F."/>
            <person name="Silar P."/>
            <person name="Natvig D.O."/>
            <person name="Lalanne C."/>
            <person name="Gautier V."/>
            <person name="Ament-Velasquez S.L."/>
            <person name="Kruys A."/>
            <person name="Hutchinson M.I."/>
            <person name="Powell A.J."/>
            <person name="Barry K."/>
            <person name="Miller A.N."/>
            <person name="Grigoriev I.V."/>
            <person name="Debuchy R."/>
            <person name="Gladieux P."/>
            <person name="Hiltunen Thoren M."/>
            <person name="Johannesson H."/>
        </authorList>
    </citation>
    <scope>NUCLEOTIDE SEQUENCE</scope>
    <source>
        <strain evidence="3">CBS 103.79</strain>
    </source>
</reference>
<organism evidence="3 4">
    <name type="scientific">Staphylotrichum tortipilum</name>
    <dbReference type="NCBI Taxonomy" id="2831512"/>
    <lineage>
        <taxon>Eukaryota</taxon>
        <taxon>Fungi</taxon>
        <taxon>Dikarya</taxon>
        <taxon>Ascomycota</taxon>
        <taxon>Pezizomycotina</taxon>
        <taxon>Sordariomycetes</taxon>
        <taxon>Sordariomycetidae</taxon>
        <taxon>Sordariales</taxon>
        <taxon>Chaetomiaceae</taxon>
        <taxon>Staphylotrichum</taxon>
    </lineage>
</organism>
<feature type="chain" id="PRO_5042871747" evidence="2">
    <location>
        <begin position="17"/>
        <end position="416"/>
    </location>
</feature>
<keyword evidence="1" id="KW-1133">Transmembrane helix</keyword>
<keyword evidence="1" id="KW-0472">Membrane</keyword>
<feature type="transmembrane region" description="Helical" evidence="1">
    <location>
        <begin position="391"/>
        <end position="411"/>
    </location>
</feature>
<evidence type="ECO:0000313" key="3">
    <source>
        <dbReference type="EMBL" id="KAK3898320.1"/>
    </source>
</evidence>
<keyword evidence="4" id="KW-1185">Reference proteome</keyword>
<evidence type="ECO:0000256" key="2">
    <source>
        <dbReference type="SAM" id="SignalP"/>
    </source>
</evidence>
<dbReference type="Gene3D" id="3.40.50.1240">
    <property type="entry name" value="Phosphoglycerate mutase-like"/>
    <property type="match status" value="1"/>
</dbReference>
<evidence type="ECO:0000256" key="1">
    <source>
        <dbReference type="SAM" id="Phobius"/>
    </source>
</evidence>
<sequence>MPVWIGVGVVTPLVVGVVMVDDLVDVVEDLVKVAEDCVEVVEDLVEAAKDCVEVVDVVTGTSSVASPMTQYCLLTSRAGQVIPVALPLMDCGTDPPLGGCQDIPVNGVASAASSSGSEDNTWLQGSSGCGNAVAINAQYFTSAEYNDTLANTAAFYKGLLPVINGTISEAQATFKNPYAIYDLIHVSEIHNATIPSSSLLTPETLHQLQTLADQHEWGLAYNTSSPIRAVSRSVLAAQILSSLNTTLTTSTKTSGLKMGIQFGAYGTFMAFFGLAQLPAASADFTGVVDYVSAFVPPAPADVSVRFLFSNVSAGLSEQGLQAFPLFGRAETTLPWTTFAEEMGKISLGDTADWCRACGNSTGVCAGTGASTSTTSSGGDGGEGGGGVSRPAAGAIGAVVAIVVVLLLEALVMRWLG</sequence>
<proteinExistence type="predicted"/>
<evidence type="ECO:0000313" key="4">
    <source>
        <dbReference type="Proteomes" id="UP001303889"/>
    </source>
</evidence>
<protein>
    <submittedName>
        <fullName evidence="3">Histidine phosphatase superfamily</fullName>
    </submittedName>
</protein>
<name>A0AAN6MCM9_9PEZI</name>
<reference evidence="3" key="2">
    <citation type="submission" date="2023-05" db="EMBL/GenBank/DDBJ databases">
        <authorList>
            <consortium name="Lawrence Berkeley National Laboratory"/>
            <person name="Steindorff A."/>
            <person name="Hensen N."/>
            <person name="Bonometti L."/>
            <person name="Westerberg I."/>
            <person name="Brannstrom I.O."/>
            <person name="Guillou S."/>
            <person name="Cros-Aarteil S."/>
            <person name="Calhoun S."/>
            <person name="Haridas S."/>
            <person name="Kuo A."/>
            <person name="Mondo S."/>
            <person name="Pangilinan J."/>
            <person name="Riley R."/>
            <person name="Labutti K."/>
            <person name="Andreopoulos B."/>
            <person name="Lipzen A."/>
            <person name="Chen C."/>
            <person name="Yanf M."/>
            <person name="Daum C."/>
            <person name="Ng V."/>
            <person name="Clum A."/>
            <person name="Ohm R."/>
            <person name="Martin F."/>
            <person name="Silar P."/>
            <person name="Natvig D."/>
            <person name="Lalanne C."/>
            <person name="Gautier V."/>
            <person name="Ament-Velasquez S.L."/>
            <person name="Kruys A."/>
            <person name="Hutchinson M.I."/>
            <person name="Powell A.J."/>
            <person name="Barry K."/>
            <person name="Miller A.N."/>
            <person name="Grigoriev I.V."/>
            <person name="Debuchy R."/>
            <person name="Gladieux P."/>
            <person name="Thoren M.H."/>
            <person name="Johannesson H."/>
        </authorList>
    </citation>
    <scope>NUCLEOTIDE SEQUENCE</scope>
    <source>
        <strain evidence="3">CBS 103.79</strain>
    </source>
</reference>
<accession>A0AAN6MCM9</accession>
<feature type="signal peptide" evidence="2">
    <location>
        <begin position="1"/>
        <end position="16"/>
    </location>
</feature>
<dbReference type="Proteomes" id="UP001303889">
    <property type="component" value="Unassembled WGS sequence"/>
</dbReference>
<dbReference type="EMBL" id="MU855958">
    <property type="protein sequence ID" value="KAK3898320.1"/>
    <property type="molecule type" value="Genomic_DNA"/>
</dbReference>
<dbReference type="AlphaFoldDB" id="A0AAN6MCM9"/>
<keyword evidence="1" id="KW-0812">Transmembrane</keyword>
<gene>
    <name evidence="3" type="ORF">C8A05DRAFT_38095</name>
</gene>
<dbReference type="InterPro" id="IPR029033">
    <property type="entry name" value="His_PPase_superfam"/>
</dbReference>
<comment type="caution">
    <text evidence="3">The sequence shown here is derived from an EMBL/GenBank/DDBJ whole genome shotgun (WGS) entry which is preliminary data.</text>
</comment>